<evidence type="ECO:0000313" key="2">
    <source>
        <dbReference type="Proteomes" id="UP000400924"/>
    </source>
</evidence>
<comment type="caution">
    <text evidence="1">The sequence shown here is derived from an EMBL/GenBank/DDBJ whole genome shotgun (WGS) entry which is preliminary data.</text>
</comment>
<evidence type="ECO:0008006" key="3">
    <source>
        <dbReference type="Google" id="ProtNLM"/>
    </source>
</evidence>
<dbReference type="EMBL" id="VJZC01000298">
    <property type="protein sequence ID" value="MPY61412.1"/>
    <property type="molecule type" value="Genomic_DNA"/>
</dbReference>
<reference evidence="1 2" key="1">
    <citation type="submission" date="2019-07" db="EMBL/GenBank/DDBJ databases">
        <title>New species of Amycolatopsis and Streptomyces.</title>
        <authorList>
            <person name="Duangmal K."/>
            <person name="Teo W.F.A."/>
            <person name="Lipun K."/>
        </authorList>
    </citation>
    <scope>NUCLEOTIDE SEQUENCE [LARGE SCALE GENOMIC DNA]</scope>
    <source>
        <strain evidence="1 2">NBRC 106415</strain>
    </source>
</reference>
<evidence type="ECO:0000313" key="1">
    <source>
        <dbReference type="EMBL" id="MPY61412.1"/>
    </source>
</evidence>
<dbReference type="OrthoDB" id="4207266at2"/>
<dbReference type="Proteomes" id="UP000400924">
    <property type="component" value="Unassembled WGS sequence"/>
</dbReference>
<name>A0A5N8XPS2_9ACTN</name>
<protein>
    <recommendedName>
        <fullName evidence="3">DUF3558 domain-containing protein</fullName>
    </recommendedName>
</protein>
<dbReference type="AlphaFoldDB" id="A0A5N8XPS2"/>
<keyword evidence="2" id="KW-1185">Reference proteome</keyword>
<proteinExistence type="predicted"/>
<dbReference type="RefSeq" id="WP_152774837.1">
    <property type="nucleotide sequence ID" value="NZ_VJZC01000298.1"/>
</dbReference>
<organism evidence="1 2">
    <name type="scientific">Streptomyces spongiae</name>
    <dbReference type="NCBI Taxonomy" id="565072"/>
    <lineage>
        <taxon>Bacteria</taxon>
        <taxon>Bacillati</taxon>
        <taxon>Actinomycetota</taxon>
        <taxon>Actinomycetes</taxon>
        <taxon>Kitasatosporales</taxon>
        <taxon>Streptomycetaceae</taxon>
        <taxon>Streptomyces</taxon>
    </lineage>
</organism>
<gene>
    <name evidence="1" type="ORF">FNH08_31010</name>
</gene>
<sequence>MEYDLPKALCGVPVGRSTIEPLFPPGKELTDVGGELADGQDRSSCSYLVDGNGALSFSDQRYQEKLTVRDVLMKTVPDSQAKEITVVSSGRIAVYRGHVVGVADCSGLPSDVDGEEAQSYAITVGIGKPKTWQEAQTKLTQFMKKFLPAAAKAEGC</sequence>
<accession>A0A5N8XPS2</accession>